<dbReference type="PANTHER" id="PTHR10519:SF46">
    <property type="entry name" value="METABOTROPIC GABA-B RECEPTOR SUBTYPE 3, ISOFORM A"/>
    <property type="match status" value="1"/>
</dbReference>
<evidence type="ECO:0000256" key="12">
    <source>
        <dbReference type="ARBA" id="ARBA00023170"/>
    </source>
</evidence>
<evidence type="ECO:0000256" key="17">
    <source>
        <dbReference type="ARBA" id="ARBA00073785"/>
    </source>
</evidence>
<evidence type="ECO:0000256" key="8">
    <source>
        <dbReference type="ARBA" id="ARBA00023040"/>
    </source>
</evidence>
<feature type="transmembrane region" description="Helical" evidence="21">
    <location>
        <begin position="844"/>
        <end position="861"/>
    </location>
</feature>
<evidence type="ECO:0000256" key="3">
    <source>
        <dbReference type="ARBA" id="ARBA00022553"/>
    </source>
</evidence>
<feature type="transmembrane region" description="Helical" evidence="21">
    <location>
        <begin position="983"/>
        <end position="1003"/>
    </location>
</feature>
<dbReference type="InterPro" id="IPR001828">
    <property type="entry name" value="ANF_lig-bd_rcpt"/>
</dbReference>
<dbReference type="InterPro" id="IPR017978">
    <property type="entry name" value="GPCR_3_C"/>
</dbReference>
<evidence type="ECO:0000313" key="26">
    <source>
        <dbReference type="RefSeq" id="XP_026295927.1"/>
    </source>
</evidence>
<feature type="chain" id="PRO_5044660085" description="Gamma-aminobutyric acid type B receptor subunit 2" evidence="22">
    <location>
        <begin position="27"/>
        <end position="1198"/>
    </location>
</feature>
<dbReference type="PRINTS" id="PR01177">
    <property type="entry name" value="GABAB1RECPTR"/>
</dbReference>
<reference evidence="26" key="2">
    <citation type="submission" date="2025-04" db="UniProtKB">
        <authorList>
            <consortium name="RefSeq"/>
        </authorList>
    </citation>
    <scope>IDENTIFICATION</scope>
    <source>
        <strain evidence="26">DH4</strain>
        <tissue evidence="26">Whole body</tissue>
    </source>
</reference>
<proteinExistence type="inferred from homology"/>
<dbReference type="PRINTS" id="PR00248">
    <property type="entry name" value="GPCRMGR"/>
</dbReference>
<dbReference type="GO" id="GO:0004965">
    <property type="term" value="F:G protein-coupled GABA receptor activity"/>
    <property type="evidence" value="ECO:0007669"/>
    <property type="project" value="InterPro"/>
</dbReference>
<evidence type="ECO:0000256" key="14">
    <source>
        <dbReference type="ARBA" id="ARBA00023224"/>
    </source>
</evidence>
<keyword evidence="7" id="KW-0770">Synapse</keyword>
<keyword evidence="14" id="KW-0807">Transducer</keyword>
<accession>A0A7M7L0U4</accession>
<evidence type="ECO:0000256" key="22">
    <source>
        <dbReference type="SAM" id="SignalP"/>
    </source>
</evidence>
<reference evidence="24" key="1">
    <citation type="submission" date="2021-01" db="UniProtKB">
        <authorList>
            <consortium name="EnsemblMetazoa"/>
        </authorList>
    </citation>
    <scope>IDENTIFICATION</scope>
    <source>
        <strain evidence="24">DH4</strain>
    </source>
</reference>
<evidence type="ECO:0000256" key="15">
    <source>
        <dbReference type="ARBA" id="ARBA00023257"/>
    </source>
</evidence>
<name>A0A7M7L0U4_APIME</name>
<dbReference type="AlphaFoldDB" id="A0A7M7L0U4"/>
<evidence type="ECO:0000256" key="10">
    <source>
        <dbReference type="ARBA" id="ARBA00023136"/>
    </source>
</evidence>
<keyword evidence="2" id="KW-1003">Cell membrane</keyword>
<dbReference type="GO" id="GO:0007214">
    <property type="term" value="P:gamma-aminobutyric acid signaling pathway"/>
    <property type="evidence" value="ECO:0007669"/>
    <property type="project" value="TreeGrafter"/>
</dbReference>
<dbReference type="PRINTS" id="PR01176">
    <property type="entry name" value="GABABRECEPTR"/>
</dbReference>
<evidence type="ECO:0000313" key="24">
    <source>
        <dbReference type="EnsemblMetazoa" id="XP_026295927"/>
    </source>
</evidence>
<dbReference type="FunFam" id="3.40.50.2300:FF:000072">
    <property type="entry name" value="Gamma-aminobutyric acid type B receptor subunit 2"/>
    <property type="match status" value="1"/>
</dbReference>
<evidence type="ECO:0000256" key="19">
    <source>
        <dbReference type="SAM" id="Coils"/>
    </source>
</evidence>
<dbReference type="EnsemblMetazoa" id="XM_026440142">
    <property type="protein sequence ID" value="XP_026295927"/>
    <property type="gene ID" value="LOC410979"/>
</dbReference>
<evidence type="ECO:0000256" key="9">
    <source>
        <dbReference type="ARBA" id="ARBA00023054"/>
    </source>
</evidence>
<dbReference type="CDD" id="cd15047">
    <property type="entry name" value="7tmC_GABA-B-like"/>
    <property type="match status" value="1"/>
</dbReference>
<feature type="domain" description="G-protein coupled receptors family 3 profile" evidence="23">
    <location>
        <begin position="874"/>
        <end position="1075"/>
    </location>
</feature>
<keyword evidence="6 21" id="KW-1133">Transmembrane helix</keyword>
<feature type="compositionally biased region" description="Low complexity" evidence="20">
    <location>
        <begin position="340"/>
        <end position="351"/>
    </location>
</feature>
<feature type="compositionally biased region" description="Polar residues" evidence="20">
    <location>
        <begin position="260"/>
        <end position="269"/>
    </location>
</feature>
<dbReference type="InterPro" id="IPR000337">
    <property type="entry name" value="GPCR_3"/>
</dbReference>
<evidence type="ECO:0000256" key="5">
    <source>
        <dbReference type="ARBA" id="ARBA00022729"/>
    </source>
</evidence>
<keyword evidence="8" id="KW-0297">G-protein coupled receptor</keyword>
<dbReference type="Gene3D" id="3.40.50.2300">
    <property type="match status" value="2"/>
</dbReference>
<dbReference type="GO" id="GO:0045211">
    <property type="term" value="C:postsynaptic membrane"/>
    <property type="evidence" value="ECO:0007669"/>
    <property type="project" value="UniProtKB-SubCell"/>
</dbReference>
<feature type="region of interest" description="Disordered" evidence="20">
    <location>
        <begin position="158"/>
        <end position="220"/>
    </location>
</feature>
<feature type="coiled-coil region" evidence="19">
    <location>
        <begin position="1114"/>
        <end position="1141"/>
    </location>
</feature>
<evidence type="ECO:0000256" key="16">
    <source>
        <dbReference type="ARBA" id="ARBA00034104"/>
    </source>
</evidence>
<dbReference type="InterPro" id="IPR028082">
    <property type="entry name" value="Peripla_BP_I"/>
</dbReference>
<accession>A0A8B8GW71</accession>
<comment type="similarity">
    <text evidence="1">Belongs to the G-protein coupled receptor 3 family. GABA-B receptor subfamily.</text>
</comment>
<keyword evidence="12 26" id="KW-0675">Receptor</keyword>
<keyword evidence="4 21" id="KW-0812">Transmembrane</keyword>
<dbReference type="OrthoDB" id="411630at2759"/>
<keyword evidence="25" id="KW-1185">Reference proteome</keyword>
<keyword evidence="9 19" id="KW-0175">Coiled coil</keyword>
<feature type="region of interest" description="Disordered" evidence="20">
    <location>
        <begin position="242"/>
        <end position="369"/>
    </location>
</feature>
<dbReference type="SUPFAM" id="SSF53822">
    <property type="entry name" value="Periplasmic binding protein-like I"/>
    <property type="match status" value="1"/>
</dbReference>
<gene>
    <name evidence="26" type="primary">LOC410979</name>
</gene>
<keyword evidence="11" id="KW-1015">Disulfide bond</keyword>
<dbReference type="Pfam" id="PF01094">
    <property type="entry name" value="ANF_receptor"/>
    <property type="match status" value="1"/>
</dbReference>
<dbReference type="InterPro" id="IPR002455">
    <property type="entry name" value="GPCR3_GABA-B"/>
</dbReference>
<sequence>MTRVRTRRDFSRLVLLLLLLLGLLSARGVLPCDENRQAKHRDVSAMSPHHRLRDIGERKYFHEGREWTNGFENEISGWSRRGGTRARRRLDETRVVATFAPETATDFRARHERRKFRRKDNDGTILNEKRSGEAFRAKRNFGRRQKTATVNSASNCEGYEEGLLSGNEGKDSWRGAARRNRSGDGVTDNPEARGKDGSNPVDWAEVNGSLSSSEEPFTGFEGSQKFPIKVTYKPPVAAQVEKFDRRHFGPPKVDVGETTLAPTYPSTVSPDLPKSPGRDVLHRHRKVDENTEEERRQEEGERGGDDETDDSWLPGASSGRRASNIPTAGKSSPADEKRVSSSTFPSPFPSTGIDARDIERESNGTEVKSSEKINVTILGLFEMTRGSEPRPEGTSELQAARLAVERVNEMNVLSKFRLRLIHNDTKCDPGVAVDRFFHALYSAKKNDLIPLLLGTACSEVTETLAKIVRYWNVIQVSFGSTAPALSDSTEFPLFLRTVAPDSSHNPARIALIKHFGWDTVTALSQTDDMYSLAVNDLVTELEQANITCAATITFAENDYKEQLQTLKKLDTRIIIGSFSPQLASRVLCETWKLGMHGGDYAWILPSDTIEQVAKTPDNSSYSEECTSSQLDQTLNGLIIVNSHDSALENEITSSGLTNNNFLSELGSRGVTYSKFAGQTYDAVWAMAFALKKTEAILNRDNISLAQYTHARKDIALLLLQQLKLLRFIGVSGPVSFDGADRIGITAFYQMHGRVKRKIAIFSPEDGKLVMNCSECATMRWPDGHPPAARRVFRLRVVTVAPAAFLAVTCLASIGVTLAFAFLAFNLHFRKHKSIKLSSPRLNNMAAFGCGLVYGAVILLGLDHATLPDSNDYYPTVCTARVYLLSAGFSLAFGSMFTKTYRVHRIFTRSRSGVVKNKLLQDTQLISLICVLLLIDGLVVTLWVTFDPMQRHLRNLTLEMNPQDRGVVYQSQVEVCRSQHTNSWLGALYIYKGLLLVVGLYMAWETRHVKIPALNDSQYIGMSVYFVVITSGIVVVLANLMSDRVTLAFVTITALILASTTATLALLFLPQLTNILAGERADPVVQSLGLKIECNTRRFVTDDRTELQYRVEVQNRVYRREMAQLELELARLEKQLAQEPVEPSHASSSASIPQRNPSIGGGLPLLLLSVLPPVIPRASWPSADSSGVGERDTTRYCSV</sequence>
<evidence type="ECO:0000256" key="18">
    <source>
        <dbReference type="ARBA" id="ARBA00083903"/>
    </source>
</evidence>
<feature type="transmembrane region" description="Helical" evidence="21">
    <location>
        <begin position="1023"/>
        <end position="1040"/>
    </location>
</feature>
<dbReference type="GO" id="GO:0038039">
    <property type="term" value="C:G protein-coupled receptor heterodimeric complex"/>
    <property type="evidence" value="ECO:0007669"/>
    <property type="project" value="TreeGrafter"/>
</dbReference>
<feature type="compositionally biased region" description="Basic and acidic residues" evidence="20">
    <location>
        <begin position="354"/>
        <end position="369"/>
    </location>
</feature>
<evidence type="ECO:0000256" key="21">
    <source>
        <dbReference type="SAM" id="Phobius"/>
    </source>
</evidence>
<dbReference type="GeneID" id="410979"/>
<keyword evidence="13" id="KW-0325">Glycoprotein</keyword>
<evidence type="ECO:0000256" key="4">
    <source>
        <dbReference type="ARBA" id="ARBA00022692"/>
    </source>
</evidence>
<feature type="signal peptide" evidence="22">
    <location>
        <begin position="1"/>
        <end position="26"/>
    </location>
</feature>
<evidence type="ECO:0000256" key="13">
    <source>
        <dbReference type="ARBA" id="ARBA00023180"/>
    </source>
</evidence>
<dbReference type="CDD" id="cd06366">
    <property type="entry name" value="PBP1_GABAb_receptor"/>
    <property type="match status" value="1"/>
</dbReference>
<keyword evidence="5 22" id="KW-0732">Signal</keyword>
<organism evidence="24">
    <name type="scientific">Apis mellifera</name>
    <name type="common">Honeybee</name>
    <dbReference type="NCBI Taxonomy" id="7460"/>
    <lineage>
        <taxon>Eukaryota</taxon>
        <taxon>Metazoa</taxon>
        <taxon>Ecdysozoa</taxon>
        <taxon>Arthropoda</taxon>
        <taxon>Hexapoda</taxon>
        <taxon>Insecta</taxon>
        <taxon>Pterygota</taxon>
        <taxon>Neoptera</taxon>
        <taxon>Endopterygota</taxon>
        <taxon>Hymenoptera</taxon>
        <taxon>Apocrita</taxon>
        <taxon>Aculeata</taxon>
        <taxon>Apoidea</taxon>
        <taxon>Anthophila</taxon>
        <taxon>Apidae</taxon>
        <taxon>Apis</taxon>
    </lineage>
</organism>
<comment type="subcellular location">
    <subcellularLocation>
        <location evidence="16">Postsynaptic cell membrane</location>
        <topology evidence="16">Multi-pass membrane protein</topology>
    </subcellularLocation>
</comment>
<dbReference type="CTD" id="33248"/>
<dbReference type="PROSITE" id="PS50259">
    <property type="entry name" value="G_PROTEIN_RECEP_F3_4"/>
    <property type="match status" value="1"/>
</dbReference>
<keyword evidence="15" id="KW-0628">Postsynaptic cell membrane</keyword>
<dbReference type="Proteomes" id="UP000005203">
    <property type="component" value="Linkage group LG4"/>
</dbReference>
<evidence type="ECO:0000256" key="6">
    <source>
        <dbReference type="ARBA" id="ARBA00022989"/>
    </source>
</evidence>
<dbReference type="FunFam" id="3.40.50.2300:FF:000063">
    <property type="entry name" value="Gamma-aminobutyric acid type B receptor subunit"/>
    <property type="match status" value="1"/>
</dbReference>
<feature type="compositionally biased region" description="Basic and acidic residues" evidence="20">
    <location>
        <begin position="1188"/>
        <end position="1198"/>
    </location>
</feature>
<feature type="compositionally biased region" description="Polar residues" evidence="20">
    <location>
        <begin position="320"/>
        <end position="330"/>
    </location>
</feature>
<feature type="transmembrane region" description="Helical" evidence="21">
    <location>
        <begin position="802"/>
        <end position="824"/>
    </location>
</feature>
<keyword evidence="3" id="KW-0597">Phosphoprotein</keyword>
<evidence type="ECO:0000256" key="2">
    <source>
        <dbReference type="ARBA" id="ARBA00022475"/>
    </source>
</evidence>
<dbReference type="PANTHER" id="PTHR10519">
    <property type="entry name" value="GABA-B RECEPTOR"/>
    <property type="match status" value="1"/>
</dbReference>
<evidence type="ECO:0000256" key="1">
    <source>
        <dbReference type="ARBA" id="ARBA00008991"/>
    </source>
</evidence>
<feature type="transmembrane region" description="Helical" evidence="21">
    <location>
        <begin position="1046"/>
        <end position="1068"/>
    </location>
</feature>
<dbReference type="RefSeq" id="XP_026295927.1">
    <property type="nucleotide sequence ID" value="XM_026440142.1"/>
</dbReference>
<evidence type="ECO:0000259" key="23">
    <source>
        <dbReference type="PROSITE" id="PS50259"/>
    </source>
</evidence>
<protein>
    <recommendedName>
        <fullName evidence="17">Gamma-aminobutyric acid type B receptor subunit 2</fullName>
    </recommendedName>
    <alternativeName>
        <fullName evidence="18">G-protein coupled receptor 51</fullName>
    </alternativeName>
</protein>
<evidence type="ECO:0000256" key="11">
    <source>
        <dbReference type="ARBA" id="ARBA00023157"/>
    </source>
</evidence>
<evidence type="ECO:0000256" key="7">
    <source>
        <dbReference type="ARBA" id="ARBA00023018"/>
    </source>
</evidence>
<evidence type="ECO:0000256" key="20">
    <source>
        <dbReference type="SAM" id="MobiDB-lite"/>
    </source>
</evidence>
<keyword evidence="10 21" id="KW-0472">Membrane</keyword>
<feature type="transmembrane region" description="Helical" evidence="21">
    <location>
        <begin position="924"/>
        <end position="945"/>
    </location>
</feature>
<dbReference type="Pfam" id="PF00003">
    <property type="entry name" value="7tm_3"/>
    <property type="match status" value="1"/>
</dbReference>
<evidence type="ECO:0000313" key="25">
    <source>
        <dbReference type="Proteomes" id="UP000005203"/>
    </source>
</evidence>
<feature type="compositionally biased region" description="Basic and acidic residues" evidence="20">
    <location>
        <begin position="276"/>
        <end position="305"/>
    </location>
</feature>
<feature type="region of interest" description="Disordered" evidence="20">
    <location>
        <begin position="1179"/>
        <end position="1198"/>
    </location>
</feature>